<evidence type="ECO:0000256" key="3">
    <source>
        <dbReference type="ARBA" id="ARBA00022475"/>
    </source>
</evidence>
<evidence type="ECO:0000313" key="11">
    <source>
        <dbReference type="Proteomes" id="UP000492821"/>
    </source>
</evidence>
<accession>A0A7E4USV6</accession>
<dbReference type="InterPro" id="IPR057475">
    <property type="entry name" value="CUT_C"/>
</dbReference>
<feature type="transmembrane region" description="Helical" evidence="9">
    <location>
        <begin position="481"/>
        <end position="505"/>
    </location>
</feature>
<sequence length="522" mass="57622">MEGRPYPDSAAAIRPPVLETYKYKNKGEGSQASVALHIGRHLASEMVTTTMCRVGVCWIFGFVLITVADAKFPNEIVEQPIVSCEADAIEIKIRTSASNPSLIYAENYRESTACSARHMNKINIGHGECGMTSEKLSKPDGTMYRICIAVQIHPLFVTESDRSYCAQCVYMESNVVDDLEQDIVISEATPSELEPQFDESSNPKCSYSIRKGSIDGPEAHFATIGESVVHVWKCENEHVGILVQNCHVEDTDGNKILIIDQNGCGIDQYVLNTPQYSEDLKTAWQESHVFKFADKTLTRFTCQIRLCLKDKNDGCKDVSPPKNCPTEDEPVISPGARLDEPIPPAEITSDTKTTKIITEQGPPSIRPPSASVSTTTTLAPNPALLHGIPTAERGPTKDAVDPALANGYGYRSKRSPIELYGTGTLLHRRPRNQPNYLTSESVLLPEMDVVGVIRVLESDEDVEYFETKLDLHDRKCMSTHLYWVLISAVAVLVSIQVVALGVIAIDRYVFERTLGAKFRPSA</sequence>
<keyword evidence="11" id="KW-1185">Reference proteome</keyword>
<evidence type="ECO:0000256" key="2">
    <source>
        <dbReference type="ARBA" id="ARBA00022460"/>
    </source>
</evidence>
<evidence type="ECO:0000256" key="1">
    <source>
        <dbReference type="ARBA" id="ARBA00004251"/>
    </source>
</evidence>
<dbReference type="AlphaFoldDB" id="A0A7E4USV6"/>
<evidence type="ECO:0000313" key="12">
    <source>
        <dbReference type="WBParaSite" id="Pan_g12446.t1"/>
    </source>
</evidence>
<evidence type="ECO:0000256" key="7">
    <source>
        <dbReference type="ARBA" id="ARBA00023136"/>
    </source>
</evidence>
<reference evidence="11" key="1">
    <citation type="journal article" date="2013" name="Genetics">
        <title>The draft genome and transcriptome of Panagrellus redivivus are shaped by the harsh demands of a free-living lifestyle.</title>
        <authorList>
            <person name="Srinivasan J."/>
            <person name="Dillman A.R."/>
            <person name="Macchietto M.G."/>
            <person name="Heikkinen L."/>
            <person name="Lakso M."/>
            <person name="Fracchia K.M."/>
            <person name="Antoshechkin I."/>
            <person name="Mortazavi A."/>
            <person name="Wong G."/>
            <person name="Sternberg P.W."/>
        </authorList>
    </citation>
    <scope>NUCLEOTIDE SEQUENCE [LARGE SCALE GENOMIC DNA]</scope>
    <source>
        <strain evidence="11">MT8872</strain>
    </source>
</reference>
<name>A0A7E4USV6_PANRE</name>
<comment type="subcellular location">
    <subcellularLocation>
        <location evidence="1">Cell membrane</location>
        <topology evidence="1">Single-pass type I membrane protein</topology>
    </subcellularLocation>
</comment>
<evidence type="ECO:0000256" key="4">
    <source>
        <dbReference type="ARBA" id="ARBA00022692"/>
    </source>
</evidence>
<keyword evidence="6 9" id="KW-1133">Transmembrane helix</keyword>
<keyword evidence="5" id="KW-0732">Signal</keyword>
<dbReference type="Pfam" id="PF25057">
    <property type="entry name" value="CUT_N"/>
    <property type="match status" value="1"/>
</dbReference>
<dbReference type="GO" id="GO:0005886">
    <property type="term" value="C:plasma membrane"/>
    <property type="evidence" value="ECO:0007669"/>
    <property type="project" value="UniProtKB-SubCell"/>
</dbReference>
<dbReference type="InterPro" id="IPR051962">
    <property type="entry name" value="Cuticlin"/>
</dbReference>
<organism evidence="11 12">
    <name type="scientific">Panagrellus redivivus</name>
    <name type="common">Microworm</name>
    <dbReference type="NCBI Taxonomy" id="6233"/>
    <lineage>
        <taxon>Eukaryota</taxon>
        <taxon>Metazoa</taxon>
        <taxon>Ecdysozoa</taxon>
        <taxon>Nematoda</taxon>
        <taxon>Chromadorea</taxon>
        <taxon>Rhabditida</taxon>
        <taxon>Tylenchina</taxon>
        <taxon>Panagrolaimomorpha</taxon>
        <taxon>Panagrolaimoidea</taxon>
        <taxon>Panagrolaimidae</taxon>
        <taxon>Panagrellus</taxon>
    </lineage>
</organism>
<dbReference type="PANTHER" id="PTHR22907">
    <property type="entry name" value="GH04558P"/>
    <property type="match status" value="1"/>
</dbReference>
<dbReference type="GO" id="GO:0042302">
    <property type="term" value="F:structural constituent of cuticle"/>
    <property type="evidence" value="ECO:0007669"/>
    <property type="project" value="UniProtKB-KW"/>
</dbReference>
<dbReference type="InterPro" id="IPR056953">
    <property type="entry name" value="CUT_N"/>
</dbReference>
<keyword evidence="7 9" id="KW-0472">Membrane</keyword>
<dbReference type="SMART" id="SM00241">
    <property type="entry name" value="ZP"/>
    <property type="match status" value="1"/>
</dbReference>
<dbReference type="PANTHER" id="PTHR22907:SF39">
    <property type="entry name" value="ZP DOMAIN-CONTAINING PROTEIN"/>
    <property type="match status" value="1"/>
</dbReference>
<dbReference type="PROSITE" id="PS51034">
    <property type="entry name" value="ZP_2"/>
    <property type="match status" value="1"/>
</dbReference>
<dbReference type="InterPro" id="IPR001507">
    <property type="entry name" value="ZP_dom"/>
</dbReference>
<reference evidence="12" key="2">
    <citation type="submission" date="2020-10" db="UniProtKB">
        <authorList>
            <consortium name="WormBaseParasite"/>
        </authorList>
    </citation>
    <scope>IDENTIFICATION</scope>
</reference>
<feature type="domain" description="ZP" evidence="10">
    <location>
        <begin position="83"/>
        <end position="322"/>
    </location>
</feature>
<keyword evidence="4 9" id="KW-0812">Transmembrane</keyword>
<keyword evidence="2" id="KW-0193">Cuticle</keyword>
<dbReference type="Proteomes" id="UP000492821">
    <property type="component" value="Unassembled WGS sequence"/>
</dbReference>
<evidence type="ECO:0000259" key="10">
    <source>
        <dbReference type="PROSITE" id="PS51034"/>
    </source>
</evidence>
<dbReference type="Pfam" id="PF25301">
    <property type="entry name" value="CUT_C"/>
    <property type="match status" value="1"/>
</dbReference>
<evidence type="ECO:0000256" key="5">
    <source>
        <dbReference type="ARBA" id="ARBA00022729"/>
    </source>
</evidence>
<protein>
    <submittedName>
        <fullName evidence="12">ZP domain-containing protein</fullName>
    </submittedName>
</protein>
<evidence type="ECO:0000256" key="8">
    <source>
        <dbReference type="SAM" id="MobiDB-lite"/>
    </source>
</evidence>
<feature type="region of interest" description="Disordered" evidence="8">
    <location>
        <begin position="317"/>
        <end position="347"/>
    </location>
</feature>
<keyword evidence="3" id="KW-1003">Cell membrane</keyword>
<proteinExistence type="predicted"/>
<evidence type="ECO:0000256" key="9">
    <source>
        <dbReference type="SAM" id="Phobius"/>
    </source>
</evidence>
<dbReference type="WBParaSite" id="Pan_g12446.t1">
    <property type="protein sequence ID" value="Pan_g12446.t1"/>
    <property type="gene ID" value="Pan_g12446"/>
</dbReference>
<evidence type="ECO:0000256" key="6">
    <source>
        <dbReference type="ARBA" id="ARBA00022989"/>
    </source>
</evidence>